<evidence type="ECO:0000313" key="1">
    <source>
        <dbReference type="EMBL" id="SIT16544.1"/>
    </source>
</evidence>
<evidence type="ECO:0000313" key="2">
    <source>
        <dbReference type="Proteomes" id="UP000185678"/>
    </source>
</evidence>
<name>A0A1N7Q0Y5_9PROT</name>
<dbReference type="EMBL" id="FTOA01000009">
    <property type="protein sequence ID" value="SIT16544.1"/>
    <property type="molecule type" value="Genomic_DNA"/>
</dbReference>
<proteinExistence type="predicted"/>
<sequence length="30" mass="3323">MELLISQAAKKSPAMIHIFVVILKPAMSRV</sequence>
<protein>
    <submittedName>
        <fullName evidence="1">Uncharacterized protein</fullName>
    </submittedName>
</protein>
<dbReference type="AlphaFoldDB" id="A0A1N7Q0Y5"/>
<accession>A0A1N7Q0Y5</accession>
<reference evidence="1 2" key="1">
    <citation type="submission" date="2017-01" db="EMBL/GenBank/DDBJ databases">
        <authorList>
            <person name="Mah S.A."/>
            <person name="Swanson W.J."/>
            <person name="Moy G.W."/>
            <person name="Vacquier V.D."/>
        </authorList>
    </citation>
    <scope>NUCLEOTIDE SEQUENCE [LARGE SCALE GENOMIC DNA]</scope>
    <source>
        <strain evidence="1 2">DSM 11589</strain>
    </source>
</reference>
<gene>
    <name evidence="1" type="ORF">SAMN05421779_10954</name>
</gene>
<keyword evidence="2" id="KW-1185">Reference proteome</keyword>
<dbReference type="Proteomes" id="UP000185678">
    <property type="component" value="Unassembled WGS sequence"/>
</dbReference>
<organism evidence="1 2">
    <name type="scientific">Insolitispirillum peregrinum</name>
    <dbReference type="NCBI Taxonomy" id="80876"/>
    <lineage>
        <taxon>Bacteria</taxon>
        <taxon>Pseudomonadati</taxon>
        <taxon>Pseudomonadota</taxon>
        <taxon>Alphaproteobacteria</taxon>
        <taxon>Rhodospirillales</taxon>
        <taxon>Novispirillaceae</taxon>
        <taxon>Insolitispirillum</taxon>
    </lineage>
</organism>